<name>A0ABQ4WU59_9ASTR</name>
<accession>A0ABQ4WU59</accession>
<sequence>MARNGVGSSPSMNLKDTRFVTGAEADGVLERARRALERYGVRNVGTTTLKSITCWSTEETLGYVNIARSFQVRILWKNLHGEAAEAFRTRVTEEITPVLGGWASRTHIGLKGGHGGFLKRSRNKVKAKQTRFQSAVISDARIRRPDRSATEGDGIRRKESEKKGVLPERKIKVMKTCIEIGLKEG</sequence>
<dbReference type="Proteomes" id="UP001151760">
    <property type="component" value="Unassembled WGS sequence"/>
</dbReference>
<evidence type="ECO:0000313" key="3">
    <source>
        <dbReference type="Proteomes" id="UP001151760"/>
    </source>
</evidence>
<keyword evidence="3" id="KW-1185">Reference proteome</keyword>
<evidence type="ECO:0000313" key="2">
    <source>
        <dbReference type="EMBL" id="GJS56425.1"/>
    </source>
</evidence>
<gene>
    <name evidence="2" type="ORF">Tco_0629787</name>
</gene>
<organism evidence="2 3">
    <name type="scientific">Tanacetum coccineum</name>
    <dbReference type="NCBI Taxonomy" id="301880"/>
    <lineage>
        <taxon>Eukaryota</taxon>
        <taxon>Viridiplantae</taxon>
        <taxon>Streptophyta</taxon>
        <taxon>Embryophyta</taxon>
        <taxon>Tracheophyta</taxon>
        <taxon>Spermatophyta</taxon>
        <taxon>Magnoliopsida</taxon>
        <taxon>eudicotyledons</taxon>
        <taxon>Gunneridae</taxon>
        <taxon>Pentapetalae</taxon>
        <taxon>asterids</taxon>
        <taxon>campanulids</taxon>
        <taxon>Asterales</taxon>
        <taxon>Asteraceae</taxon>
        <taxon>Asteroideae</taxon>
        <taxon>Anthemideae</taxon>
        <taxon>Anthemidinae</taxon>
        <taxon>Tanacetum</taxon>
    </lineage>
</organism>
<reference evidence="2" key="1">
    <citation type="journal article" date="2022" name="Int. J. Mol. Sci.">
        <title>Draft Genome of Tanacetum Coccineum: Genomic Comparison of Closely Related Tanacetum-Family Plants.</title>
        <authorList>
            <person name="Yamashiro T."/>
            <person name="Shiraishi A."/>
            <person name="Nakayama K."/>
            <person name="Satake H."/>
        </authorList>
    </citation>
    <scope>NUCLEOTIDE SEQUENCE</scope>
</reference>
<evidence type="ECO:0000256" key="1">
    <source>
        <dbReference type="SAM" id="MobiDB-lite"/>
    </source>
</evidence>
<reference evidence="2" key="2">
    <citation type="submission" date="2022-01" db="EMBL/GenBank/DDBJ databases">
        <authorList>
            <person name="Yamashiro T."/>
            <person name="Shiraishi A."/>
            <person name="Satake H."/>
            <person name="Nakayama K."/>
        </authorList>
    </citation>
    <scope>NUCLEOTIDE SEQUENCE</scope>
</reference>
<dbReference type="EMBL" id="BQNB010008935">
    <property type="protein sequence ID" value="GJS56425.1"/>
    <property type="molecule type" value="Genomic_DNA"/>
</dbReference>
<comment type="caution">
    <text evidence="2">The sequence shown here is derived from an EMBL/GenBank/DDBJ whole genome shotgun (WGS) entry which is preliminary data.</text>
</comment>
<feature type="region of interest" description="Disordered" evidence="1">
    <location>
        <begin position="143"/>
        <end position="162"/>
    </location>
</feature>
<protein>
    <submittedName>
        <fullName evidence="2">Uncharacterized protein</fullName>
    </submittedName>
</protein>
<proteinExistence type="predicted"/>